<proteinExistence type="predicted"/>
<dbReference type="InParanoid" id="A0A067QH87"/>
<evidence type="ECO:0000313" key="1">
    <source>
        <dbReference type="EMBL" id="KDR07849.1"/>
    </source>
</evidence>
<dbReference type="EMBL" id="KK853402">
    <property type="protein sequence ID" value="KDR07849.1"/>
    <property type="molecule type" value="Genomic_DNA"/>
</dbReference>
<evidence type="ECO:0000313" key="2">
    <source>
        <dbReference type="Proteomes" id="UP000027135"/>
    </source>
</evidence>
<keyword evidence="2" id="KW-1185">Reference proteome</keyword>
<reference evidence="1 2" key="1">
    <citation type="journal article" date="2014" name="Nat. Commun.">
        <title>Molecular traces of alternative social organization in a termite genome.</title>
        <authorList>
            <person name="Terrapon N."/>
            <person name="Li C."/>
            <person name="Robertson H.M."/>
            <person name="Ji L."/>
            <person name="Meng X."/>
            <person name="Booth W."/>
            <person name="Chen Z."/>
            <person name="Childers C.P."/>
            <person name="Glastad K.M."/>
            <person name="Gokhale K."/>
            <person name="Gowin J."/>
            <person name="Gronenberg W."/>
            <person name="Hermansen R.A."/>
            <person name="Hu H."/>
            <person name="Hunt B.G."/>
            <person name="Huylmans A.K."/>
            <person name="Khalil S.M."/>
            <person name="Mitchell R.D."/>
            <person name="Munoz-Torres M.C."/>
            <person name="Mustard J.A."/>
            <person name="Pan H."/>
            <person name="Reese J.T."/>
            <person name="Scharf M.E."/>
            <person name="Sun F."/>
            <person name="Vogel H."/>
            <person name="Xiao J."/>
            <person name="Yang W."/>
            <person name="Yang Z."/>
            <person name="Yang Z."/>
            <person name="Zhou J."/>
            <person name="Zhu J."/>
            <person name="Brent C.S."/>
            <person name="Elsik C.G."/>
            <person name="Goodisman M.A."/>
            <person name="Liberles D.A."/>
            <person name="Roe R.M."/>
            <person name="Vargo E.L."/>
            <person name="Vilcinskas A."/>
            <person name="Wang J."/>
            <person name="Bornberg-Bauer E."/>
            <person name="Korb J."/>
            <person name="Zhang G."/>
            <person name="Liebig J."/>
        </authorList>
    </citation>
    <scope>NUCLEOTIDE SEQUENCE [LARGE SCALE GENOMIC DNA]</scope>
    <source>
        <tissue evidence="1">Whole organism</tissue>
    </source>
</reference>
<sequence>MHLNMLWDRLHLHLPFSVEGSACWKAKRTCVHLIICDVPGADFGMCGAQVLYSALRWRIAGAESGADVRSLLNKKCDKIRRGRFRAAINPSRQHRGDVAGRIMKIGASETGYLLGSPHAVRLAIPKTGGLRQRRHILLQEQDLRPPDLPVLAT</sequence>
<protein>
    <submittedName>
        <fullName evidence="1">Uncharacterized protein</fullName>
    </submittedName>
</protein>
<name>A0A067QH87_ZOONE</name>
<dbReference type="AlphaFoldDB" id="A0A067QH87"/>
<dbReference type="Proteomes" id="UP000027135">
    <property type="component" value="Unassembled WGS sequence"/>
</dbReference>
<organism evidence="1 2">
    <name type="scientific">Zootermopsis nevadensis</name>
    <name type="common">Dampwood termite</name>
    <dbReference type="NCBI Taxonomy" id="136037"/>
    <lineage>
        <taxon>Eukaryota</taxon>
        <taxon>Metazoa</taxon>
        <taxon>Ecdysozoa</taxon>
        <taxon>Arthropoda</taxon>
        <taxon>Hexapoda</taxon>
        <taxon>Insecta</taxon>
        <taxon>Pterygota</taxon>
        <taxon>Neoptera</taxon>
        <taxon>Polyneoptera</taxon>
        <taxon>Dictyoptera</taxon>
        <taxon>Blattodea</taxon>
        <taxon>Blattoidea</taxon>
        <taxon>Termitoidae</taxon>
        <taxon>Termopsidae</taxon>
        <taxon>Zootermopsis</taxon>
    </lineage>
</organism>
<gene>
    <name evidence="1" type="ORF">L798_02538</name>
</gene>
<accession>A0A067QH87</accession>